<dbReference type="InterPro" id="IPR000182">
    <property type="entry name" value="GNAT_dom"/>
</dbReference>
<evidence type="ECO:0000259" key="1">
    <source>
        <dbReference type="PROSITE" id="PS51186"/>
    </source>
</evidence>
<name>A0A6V6ZC87_9FLAO</name>
<dbReference type="EMBL" id="CAIJDP010000089">
    <property type="protein sequence ID" value="CAD0009054.1"/>
    <property type="molecule type" value="Genomic_DNA"/>
</dbReference>
<dbReference type="InterPro" id="IPR016181">
    <property type="entry name" value="Acyl_CoA_acyltransferase"/>
</dbReference>
<dbReference type="Pfam" id="PF00583">
    <property type="entry name" value="Acetyltransf_1"/>
    <property type="match status" value="1"/>
</dbReference>
<comment type="caution">
    <text evidence="2">The sequence shown here is derived from an EMBL/GenBank/DDBJ whole genome shotgun (WGS) entry which is preliminary data.</text>
</comment>
<reference evidence="2 3" key="1">
    <citation type="submission" date="2020-06" db="EMBL/GenBank/DDBJ databases">
        <authorList>
            <person name="Criscuolo A."/>
        </authorList>
    </citation>
    <scope>NUCLEOTIDE SEQUENCE [LARGE SCALE GENOMIC DNA]</scope>
    <source>
        <strain evidence="3">CIP 111411</strain>
    </source>
</reference>
<feature type="domain" description="N-acetyltransferase" evidence="1">
    <location>
        <begin position="4"/>
        <end position="157"/>
    </location>
</feature>
<gene>
    <name evidence="2" type="ORF">FLAT13_04714</name>
</gene>
<sequence length="157" mass="17627">MNTYSINKATIKDSGLISKLICELLKDFNQRSGSNFMIDASKIEDTCKELLARDNFAGFIARDNITNETVGIITIAQGTAIYNGGDFGVITELYVDRNIRSNGIGKLLIKNALEFARTKNWNKVEVGAPNKDEWPRTIEFYKKNGFEEKGPKLRVTI</sequence>
<dbReference type="RefSeq" id="WP_180910707.1">
    <property type="nucleotide sequence ID" value="NZ_CAIJDP010000089.1"/>
</dbReference>
<keyword evidence="3" id="KW-1185">Reference proteome</keyword>
<dbReference type="Gene3D" id="3.40.630.30">
    <property type="match status" value="1"/>
</dbReference>
<evidence type="ECO:0000313" key="2">
    <source>
        <dbReference type="EMBL" id="CAD0009054.1"/>
    </source>
</evidence>
<proteinExistence type="predicted"/>
<dbReference type="CDD" id="cd04301">
    <property type="entry name" value="NAT_SF"/>
    <property type="match status" value="1"/>
</dbReference>
<evidence type="ECO:0000313" key="3">
    <source>
        <dbReference type="Proteomes" id="UP000530060"/>
    </source>
</evidence>
<dbReference type="Proteomes" id="UP000530060">
    <property type="component" value="Unassembled WGS sequence"/>
</dbReference>
<protein>
    <recommendedName>
        <fullName evidence="1">N-acetyltransferase domain-containing protein</fullName>
    </recommendedName>
</protein>
<accession>A0A6V6ZC87</accession>
<dbReference type="PROSITE" id="PS51186">
    <property type="entry name" value="GNAT"/>
    <property type="match status" value="1"/>
</dbReference>
<dbReference type="GO" id="GO:0016747">
    <property type="term" value="F:acyltransferase activity, transferring groups other than amino-acyl groups"/>
    <property type="evidence" value="ECO:0007669"/>
    <property type="project" value="InterPro"/>
</dbReference>
<dbReference type="AlphaFoldDB" id="A0A6V6ZC87"/>
<organism evidence="2 3">
    <name type="scientific">Flavobacterium salmonis</name>
    <dbReference type="NCBI Taxonomy" id="2654844"/>
    <lineage>
        <taxon>Bacteria</taxon>
        <taxon>Pseudomonadati</taxon>
        <taxon>Bacteroidota</taxon>
        <taxon>Flavobacteriia</taxon>
        <taxon>Flavobacteriales</taxon>
        <taxon>Flavobacteriaceae</taxon>
        <taxon>Flavobacterium</taxon>
    </lineage>
</organism>
<dbReference type="SUPFAM" id="SSF55729">
    <property type="entry name" value="Acyl-CoA N-acyltransferases (Nat)"/>
    <property type="match status" value="1"/>
</dbReference>